<dbReference type="Gene3D" id="3.30.230.10">
    <property type="match status" value="1"/>
</dbReference>
<gene>
    <name evidence="5" type="ordered locus">DEFDS_2092</name>
</gene>
<evidence type="ECO:0000313" key="6">
    <source>
        <dbReference type="Proteomes" id="UP000001520"/>
    </source>
</evidence>
<dbReference type="eggNOG" id="COG0606">
    <property type="taxonomic scope" value="Bacteria"/>
</dbReference>
<dbReference type="NCBIfam" id="TIGR00368">
    <property type="entry name" value="YifB family Mg chelatase-like AAA ATPase"/>
    <property type="match status" value="1"/>
</dbReference>
<evidence type="ECO:0000313" key="5">
    <source>
        <dbReference type="EMBL" id="BAI81540.1"/>
    </source>
</evidence>
<dbReference type="RefSeq" id="WP_013008785.1">
    <property type="nucleotide sequence ID" value="NC_013939.1"/>
</dbReference>
<dbReference type="STRING" id="639282.DEFDS_2092"/>
<dbReference type="InterPro" id="IPR003593">
    <property type="entry name" value="AAA+_ATPase"/>
</dbReference>
<dbReference type="SUPFAM" id="SSF52540">
    <property type="entry name" value="P-loop containing nucleoside triphosphate hydrolases"/>
    <property type="match status" value="1"/>
</dbReference>
<feature type="domain" description="AAA+ ATPase" evidence="4">
    <location>
        <begin position="212"/>
        <end position="395"/>
    </location>
</feature>
<name>D3PA00_DEFDS</name>
<evidence type="ECO:0000256" key="3">
    <source>
        <dbReference type="ARBA" id="ARBA00022840"/>
    </source>
</evidence>
<dbReference type="OrthoDB" id="9813147at2"/>
<dbReference type="InterPro" id="IPR004482">
    <property type="entry name" value="Mg_chelat-rel"/>
</dbReference>
<dbReference type="HOGENOM" id="CLU_026145_1_0_0"/>
<dbReference type="InterPro" id="IPR020568">
    <property type="entry name" value="Ribosomal_Su5_D2-typ_SF"/>
</dbReference>
<dbReference type="GO" id="GO:0005524">
    <property type="term" value="F:ATP binding"/>
    <property type="evidence" value="ECO:0007669"/>
    <property type="project" value="UniProtKB-KW"/>
</dbReference>
<dbReference type="InterPro" id="IPR025158">
    <property type="entry name" value="Mg_chelat-rel_C"/>
</dbReference>
<evidence type="ECO:0000256" key="2">
    <source>
        <dbReference type="ARBA" id="ARBA00022741"/>
    </source>
</evidence>
<dbReference type="InterPro" id="IPR027417">
    <property type="entry name" value="P-loop_NTPase"/>
</dbReference>
<dbReference type="AlphaFoldDB" id="D3PA00"/>
<comment type="similarity">
    <text evidence="1">Belongs to the Mg-chelatase subunits D/I family. ComM subfamily.</text>
</comment>
<dbReference type="PANTHER" id="PTHR32039">
    <property type="entry name" value="MAGNESIUM-CHELATASE SUBUNIT CHLI"/>
    <property type="match status" value="1"/>
</dbReference>
<organism evidence="5 6">
    <name type="scientific">Deferribacter desulfuricans (strain DSM 14783 / JCM 11476 / NBRC 101012 / SSM1)</name>
    <dbReference type="NCBI Taxonomy" id="639282"/>
    <lineage>
        <taxon>Bacteria</taxon>
        <taxon>Pseudomonadati</taxon>
        <taxon>Deferribacterota</taxon>
        <taxon>Deferribacteres</taxon>
        <taxon>Deferribacterales</taxon>
        <taxon>Deferribacteraceae</taxon>
        <taxon>Deferribacter</taxon>
    </lineage>
</organism>
<dbReference type="SUPFAM" id="SSF54211">
    <property type="entry name" value="Ribosomal protein S5 domain 2-like"/>
    <property type="match status" value="1"/>
</dbReference>
<dbReference type="InterPro" id="IPR001208">
    <property type="entry name" value="MCM_dom"/>
</dbReference>
<dbReference type="PANTHER" id="PTHR32039:SF7">
    <property type="entry name" value="COMPETENCE PROTEIN COMM"/>
    <property type="match status" value="1"/>
</dbReference>
<evidence type="ECO:0000259" key="4">
    <source>
        <dbReference type="SMART" id="SM00382"/>
    </source>
</evidence>
<dbReference type="Pfam" id="PF13541">
    <property type="entry name" value="ChlI"/>
    <property type="match status" value="1"/>
</dbReference>
<keyword evidence="2" id="KW-0547">Nucleotide-binding</keyword>
<dbReference type="GO" id="GO:0003677">
    <property type="term" value="F:DNA binding"/>
    <property type="evidence" value="ECO:0007669"/>
    <property type="project" value="InterPro"/>
</dbReference>
<keyword evidence="6" id="KW-1185">Reference proteome</keyword>
<accession>D3PA00</accession>
<dbReference type="InterPro" id="IPR014721">
    <property type="entry name" value="Ribsml_uS5_D2-typ_fold_subgr"/>
</dbReference>
<dbReference type="InterPro" id="IPR045006">
    <property type="entry name" value="CHLI-like"/>
</dbReference>
<protein>
    <submittedName>
        <fullName evidence="5">Mg chelatase-related protein</fullName>
    </submittedName>
</protein>
<keyword evidence="3" id="KW-0067">ATP-binding</keyword>
<dbReference type="PRINTS" id="PR01657">
    <property type="entry name" value="MCMFAMILY"/>
</dbReference>
<proteinExistence type="inferred from homology"/>
<dbReference type="Pfam" id="PF13335">
    <property type="entry name" value="Mg_chelatase_C"/>
    <property type="match status" value="1"/>
</dbReference>
<dbReference type="SMART" id="SM00382">
    <property type="entry name" value="AAA"/>
    <property type="match status" value="1"/>
</dbReference>
<dbReference type="Proteomes" id="UP000001520">
    <property type="component" value="Chromosome"/>
</dbReference>
<dbReference type="InterPro" id="IPR000523">
    <property type="entry name" value="Mg_chelatse_chII-like_cat_dom"/>
</dbReference>
<sequence>MFAKVTTAHLEGIEPVLVEVEANISSMGLPSFSVVGLAETSIKESKERVKSALKNFGFNIFAKPIIINLAPADFKKEGTHYDLPIAVVLLLAAGYLNANVDDTFFIGELSLDGKLRGVRGVLPFTIFAKEMGFKRVILPEENINEAGIIDGIDIFGFQSLDDVIGYINGEVKKEPVKMDINELLSDEEEHLDFSDVKGQFAVKRAAEIAASGMHNFIMIGSPGSGKSMIAKRIPTIMPSMTIDEIIETTKIHSVAGRLLKKNGIVNKRPFIAPHHTASDVSIIGGGRDAKPGAVSLAHNGILFCDEVLEFKKSVLEVLRQPLEDRVVTVSRANRTVVYPANFMFVAACNPCPCGYLGDSKRECVCTQAQIQRYRAKLSGPLMDRIDIQVQVSSIDIKDLSKLQPGESSASIRERVEAARKIQQERFKEEGILYNSQMSEKLIRKYCKLDSESIKLMEQAVTKMGLSARAYSKILKVARTIADLENSENISSKHLLEAIQYRILDKEYF</sequence>
<reference evidence="5 6" key="1">
    <citation type="journal article" date="2010" name="DNA Res.">
        <title>Bacterial lifestyle in a deep-sea hydrothermal vent chimney revealed by the genome sequence of the thermophilic bacterium Deferribacter desulfuricans SSM1.</title>
        <authorList>
            <person name="Takaki Y."/>
            <person name="Shimamura S."/>
            <person name="Nakagawa S."/>
            <person name="Fukuhara Y."/>
            <person name="Horikawa H."/>
            <person name="Ankai A."/>
            <person name="Harada T."/>
            <person name="Hosoyama A."/>
            <person name="Oguchi A."/>
            <person name="Fukui S."/>
            <person name="Fujita N."/>
            <person name="Takami H."/>
            <person name="Takai K."/>
        </authorList>
    </citation>
    <scope>NUCLEOTIDE SEQUENCE [LARGE SCALE GENOMIC DNA]</scope>
    <source>
        <strain evidence="6">DSM 14783 / JCM 11476 / NBRC 101012 / SSM1</strain>
    </source>
</reference>
<dbReference type="Pfam" id="PF01078">
    <property type="entry name" value="Mg_chelatase"/>
    <property type="match status" value="1"/>
</dbReference>
<evidence type="ECO:0000256" key="1">
    <source>
        <dbReference type="ARBA" id="ARBA00006354"/>
    </source>
</evidence>
<dbReference type="Gene3D" id="3.40.50.300">
    <property type="entry name" value="P-loop containing nucleotide triphosphate hydrolases"/>
    <property type="match status" value="1"/>
</dbReference>
<dbReference type="KEGG" id="ddf:DEFDS_2092"/>
<dbReference type="EMBL" id="AP011529">
    <property type="protein sequence ID" value="BAI81540.1"/>
    <property type="molecule type" value="Genomic_DNA"/>
</dbReference>